<dbReference type="InterPro" id="IPR023606">
    <property type="entry name" value="CoA-Trfase_III_dom_1_sf"/>
</dbReference>
<dbReference type="SUPFAM" id="SSF89796">
    <property type="entry name" value="CoA-transferase family III (CaiB/BaiF)"/>
    <property type="match status" value="1"/>
</dbReference>
<sequence length="446" mass="48233">MLQSIIAKSKPLHAIRRGIGMSGTSLLTATTPSPNIKPLTGIRVLELGQLIAGPFCGTILGYFGAQVVKVEPPKLGDPLRVWRHLDSDGQSPWFRSLGRNKKSVCIDLRTEKGRSLVKKLAEESDVLIENFKPGTMEKWGLGPDDLYKTNPKLIYTRISGYGQTGPYSKRAGYASVCEGMGGFRYVNGHPNQPPVRPNISLGDSLAGLHAALGVVMGLLARQRIGETGGSKTGQVVDVAIYESVLGMMEGVIPEFDRFNEIRPPSGTTVTGIVPTNTYPCADGKHVIIGGNGDSIYKRLMKAAGREDLATAEYETNKERVIHQRKIDDAIASWTSTLTTDQVLEKLEAASVPAGKIYDASDLVNDEHIQARGMIEEVTVGSEQDGRGWQVKIPAITPKLDTTPGSTEWAGPDLGQHTHQILSEVLGLSNDEIQQLENEGVTGSKKK</sequence>
<dbReference type="PANTHER" id="PTHR48228:SF6">
    <property type="entry name" value="L-CARNITINE COA-TRANSFERASE"/>
    <property type="match status" value="1"/>
</dbReference>
<dbReference type="Pfam" id="PF02515">
    <property type="entry name" value="CoA_transf_3"/>
    <property type="match status" value="1"/>
</dbReference>
<gene>
    <name evidence="3" type="ORF">INT44_008194</name>
</gene>
<comment type="caution">
    <text evidence="3">The sequence shown here is derived from an EMBL/GenBank/DDBJ whole genome shotgun (WGS) entry which is preliminary data.</text>
</comment>
<dbReference type="Proteomes" id="UP000612746">
    <property type="component" value="Unassembled WGS sequence"/>
</dbReference>
<name>A0A8H7UCA9_9FUNG</name>
<organism evidence="3 4">
    <name type="scientific">Umbelopsis vinacea</name>
    <dbReference type="NCBI Taxonomy" id="44442"/>
    <lineage>
        <taxon>Eukaryota</taxon>
        <taxon>Fungi</taxon>
        <taxon>Fungi incertae sedis</taxon>
        <taxon>Mucoromycota</taxon>
        <taxon>Mucoromycotina</taxon>
        <taxon>Umbelopsidomycetes</taxon>
        <taxon>Umbelopsidales</taxon>
        <taxon>Umbelopsidaceae</taxon>
        <taxon>Umbelopsis</taxon>
    </lineage>
</organism>
<comment type="similarity">
    <text evidence="1">Belongs to the CoA-transferase III family.</text>
</comment>
<keyword evidence="2" id="KW-0808">Transferase</keyword>
<dbReference type="Gene3D" id="3.30.1540.10">
    <property type="entry name" value="formyl-coa transferase, domain 3"/>
    <property type="match status" value="1"/>
</dbReference>
<keyword evidence="4" id="KW-1185">Reference proteome</keyword>
<protein>
    <submittedName>
        <fullName evidence="3">Uncharacterized protein</fullName>
    </submittedName>
</protein>
<dbReference type="GO" id="GO:0016740">
    <property type="term" value="F:transferase activity"/>
    <property type="evidence" value="ECO:0007669"/>
    <property type="project" value="UniProtKB-KW"/>
</dbReference>
<dbReference type="EMBL" id="JAEPRA010000012">
    <property type="protein sequence ID" value="KAG2177680.1"/>
    <property type="molecule type" value="Genomic_DNA"/>
</dbReference>
<evidence type="ECO:0000313" key="3">
    <source>
        <dbReference type="EMBL" id="KAG2177680.1"/>
    </source>
</evidence>
<evidence type="ECO:0000256" key="1">
    <source>
        <dbReference type="ARBA" id="ARBA00008383"/>
    </source>
</evidence>
<dbReference type="InterPro" id="IPR003673">
    <property type="entry name" value="CoA-Trfase_fam_III"/>
</dbReference>
<accession>A0A8H7UCA9</accession>
<reference evidence="3" key="1">
    <citation type="submission" date="2020-12" db="EMBL/GenBank/DDBJ databases">
        <title>Metabolic potential, ecology and presence of endohyphal bacteria is reflected in genomic diversity of Mucoromycotina.</title>
        <authorList>
            <person name="Muszewska A."/>
            <person name="Okrasinska A."/>
            <person name="Steczkiewicz K."/>
            <person name="Drgas O."/>
            <person name="Orlowska M."/>
            <person name="Perlinska-Lenart U."/>
            <person name="Aleksandrzak-Piekarczyk T."/>
            <person name="Szatraj K."/>
            <person name="Zielenkiewicz U."/>
            <person name="Pilsyk S."/>
            <person name="Malc E."/>
            <person name="Mieczkowski P."/>
            <person name="Kruszewska J.S."/>
            <person name="Biernat P."/>
            <person name="Pawlowska J."/>
        </authorList>
    </citation>
    <scope>NUCLEOTIDE SEQUENCE</scope>
    <source>
        <strain evidence="3">WA0000051536</strain>
    </source>
</reference>
<dbReference type="OrthoDB" id="5863171at2759"/>
<dbReference type="AlphaFoldDB" id="A0A8H7UCA9"/>
<dbReference type="InterPro" id="IPR044855">
    <property type="entry name" value="CoA-Trfase_III_dom3_sf"/>
</dbReference>
<dbReference type="Gene3D" id="3.40.50.10540">
    <property type="entry name" value="Crotonobetainyl-coa:carnitine coa-transferase, domain 1"/>
    <property type="match status" value="1"/>
</dbReference>
<evidence type="ECO:0000313" key="4">
    <source>
        <dbReference type="Proteomes" id="UP000612746"/>
    </source>
</evidence>
<evidence type="ECO:0000256" key="2">
    <source>
        <dbReference type="ARBA" id="ARBA00022679"/>
    </source>
</evidence>
<proteinExistence type="inferred from homology"/>
<dbReference type="PANTHER" id="PTHR48228">
    <property type="entry name" value="SUCCINYL-COA--D-CITRAMALATE COA-TRANSFERASE"/>
    <property type="match status" value="1"/>
</dbReference>
<dbReference type="InterPro" id="IPR050509">
    <property type="entry name" value="CoA-transferase_III"/>
</dbReference>